<dbReference type="PANTHER" id="PTHR23023">
    <property type="entry name" value="DIMETHYLANILINE MONOOXYGENASE"/>
    <property type="match status" value="1"/>
</dbReference>
<dbReference type="FunCoup" id="A0A2V0NUM5">
    <property type="interactions" value="704"/>
</dbReference>
<dbReference type="EC" id="1.-.-.-" evidence="6"/>
<dbReference type="SUPFAM" id="SSF51905">
    <property type="entry name" value="FAD/NAD(P)-binding domain"/>
    <property type="match status" value="2"/>
</dbReference>
<keyword evidence="4" id="KW-0521">NADP</keyword>
<dbReference type="InterPro" id="IPR020946">
    <property type="entry name" value="Flavin_mOase-like"/>
</dbReference>
<evidence type="ECO:0000256" key="2">
    <source>
        <dbReference type="ARBA" id="ARBA00022630"/>
    </source>
</evidence>
<evidence type="ECO:0000256" key="5">
    <source>
        <dbReference type="ARBA" id="ARBA00023002"/>
    </source>
</evidence>
<organism evidence="8 9">
    <name type="scientific">Raphidocelis subcapitata</name>
    <dbReference type="NCBI Taxonomy" id="307507"/>
    <lineage>
        <taxon>Eukaryota</taxon>
        <taxon>Viridiplantae</taxon>
        <taxon>Chlorophyta</taxon>
        <taxon>core chlorophytes</taxon>
        <taxon>Chlorophyceae</taxon>
        <taxon>CS clade</taxon>
        <taxon>Sphaeropleales</taxon>
        <taxon>Selenastraceae</taxon>
        <taxon>Raphidocelis</taxon>
    </lineage>
</organism>
<reference evidence="8 9" key="1">
    <citation type="journal article" date="2018" name="Sci. Rep.">
        <title>Raphidocelis subcapitata (=Pseudokirchneriella subcapitata) provides an insight into genome evolution and environmental adaptations in the Sphaeropleales.</title>
        <authorList>
            <person name="Suzuki S."/>
            <person name="Yamaguchi H."/>
            <person name="Nakajima N."/>
            <person name="Kawachi M."/>
        </authorList>
    </citation>
    <scope>NUCLEOTIDE SEQUENCE [LARGE SCALE GENOMIC DNA]</scope>
    <source>
        <strain evidence="8 9">NIES-35</strain>
    </source>
</reference>
<dbReference type="STRING" id="307507.A0A2V0NUM5"/>
<dbReference type="GO" id="GO:0050660">
    <property type="term" value="F:flavin adenine dinucleotide binding"/>
    <property type="evidence" value="ECO:0007669"/>
    <property type="project" value="InterPro"/>
</dbReference>
<feature type="compositionally biased region" description="Gly residues" evidence="7">
    <location>
        <begin position="349"/>
        <end position="379"/>
    </location>
</feature>
<dbReference type="GO" id="GO:0004499">
    <property type="term" value="F:N,N-dimethylaniline monooxygenase activity"/>
    <property type="evidence" value="ECO:0007669"/>
    <property type="project" value="InterPro"/>
</dbReference>
<gene>
    <name evidence="8" type="ORF">Rsub_03664</name>
</gene>
<comment type="similarity">
    <text evidence="1 6">Belongs to the FMO family.</text>
</comment>
<evidence type="ECO:0000256" key="3">
    <source>
        <dbReference type="ARBA" id="ARBA00022827"/>
    </source>
</evidence>
<keyword evidence="5 6" id="KW-0560">Oxidoreductase</keyword>
<evidence type="ECO:0000256" key="7">
    <source>
        <dbReference type="SAM" id="MobiDB-lite"/>
    </source>
</evidence>
<comment type="cofactor">
    <cofactor evidence="6">
        <name>FAD</name>
        <dbReference type="ChEBI" id="CHEBI:57692"/>
    </cofactor>
</comment>
<dbReference type="InterPro" id="IPR050346">
    <property type="entry name" value="FMO-like"/>
</dbReference>
<dbReference type="AlphaFoldDB" id="A0A2V0NUM5"/>
<dbReference type="InterPro" id="IPR036188">
    <property type="entry name" value="FAD/NAD-bd_sf"/>
</dbReference>
<name>A0A2V0NUM5_9CHLO</name>
<comment type="caution">
    <text evidence="8">The sequence shown here is derived from an EMBL/GenBank/DDBJ whole genome shotgun (WGS) entry which is preliminary data.</text>
</comment>
<dbReference type="Gene3D" id="3.50.50.60">
    <property type="entry name" value="FAD/NAD(P)-binding domain"/>
    <property type="match status" value="2"/>
</dbReference>
<dbReference type="EMBL" id="BDRX01000023">
    <property type="protein sequence ID" value="GBF91344.1"/>
    <property type="molecule type" value="Genomic_DNA"/>
</dbReference>
<dbReference type="GO" id="GO:0050661">
    <property type="term" value="F:NADP binding"/>
    <property type="evidence" value="ECO:0007669"/>
    <property type="project" value="InterPro"/>
</dbReference>
<evidence type="ECO:0000256" key="6">
    <source>
        <dbReference type="RuleBase" id="RU361177"/>
    </source>
</evidence>
<keyword evidence="9" id="KW-1185">Reference proteome</keyword>
<dbReference type="Proteomes" id="UP000247498">
    <property type="component" value="Unassembled WGS sequence"/>
</dbReference>
<accession>A0A2V0NUM5</accession>
<evidence type="ECO:0000313" key="9">
    <source>
        <dbReference type="Proteomes" id="UP000247498"/>
    </source>
</evidence>
<dbReference type="InParanoid" id="A0A2V0NUM5"/>
<feature type="region of interest" description="Disordered" evidence="7">
    <location>
        <begin position="164"/>
        <end position="183"/>
    </location>
</feature>
<dbReference type="PIRSF" id="PIRSF000332">
    <property type="entry name" value="FMO"/>
    <property type="match status" value="1"/>
</dbReference>
<dbReference type="Pfam" id="PF00743">
    <property type="entry name" value="FMO-like"/>
    <property type="match status" value="3"/>
</dbReference>
<sequence>MAAAASCRVAVVGAGAAGLAAARELAREGHAPVVFEQGREAAGVWVYSPAADADPLGSDAASGRRAHGSLYAGLRTNLPREIMSFTEYPFTPGAMAAAGQPSGDGRRFPGHGEVLAYLRAYAEHYGLHKFVRYGARVVRAKPLGRAGGGAAAAAAAAEAAAEAEAAEAEAPGDAPVTGDSGPRWEVTFEVEDPATGARDTQRQEFDALVVCNGHYTATNLPRVEGREEFPGLQMHSHNYRTPEPFAGQTVLIVGASNSGEDLCREIATAAARVILCARSWKNTAWADDGGAPFGPRANIERRGMVLRLRRDGGAEFEAGAAVGGVDAVVYATGYRYEFPFLDDSTVEPDGGGGGGGDGGGGDGEGEGVGTRAGGEGAAGRGGAAAAARLSLRDQHVWPLWQHMFFPPLAPTLAFIGLPWKWCPFSQFELQSRLVARTLSGRAPPLPSRARMAAEVDAASRRLAALGRPPRWFHMLGDDQWAYADWLLDAAGSEGPRCAPWRAAMYKHTGESKRAHPEDYRDRWGDAAAAAEAAGELAGWEAAVLREAAARGGSGAAAAAAAAH</sequence>
<evidence type="ECO:0000256" key="1">
    <source>
        <dbReference type="ARBA" id="ARBA00009183"/>
    </source>
</evidence>
<proteinExistence type="inferred from homology"/>
<protein>
    <recommendedName>
        <fullName evidence="6">Flavin-containing monooxygenase</fullName>
        <ecNumber evidence="6">1.-.-.-</ecNumber>
    </recommendedName>
</protein>
<keyword evidence="2 6" id="KW-0285">Flavoprotein</keyword>
<keyword evidence="6" id="KW-0503">Monooxygenase</keyword>
<evidence type="ECO:0000313" key="8">
    <source>
        <dbReference type="EMBL" id="GBF91344.1"/>
    </source>
</evidence>
<evidence type="ECO:0000256" key="4">
    <source>
        <dbReference type="ARBA" id="ARBA00022857"/>
    </source>
</evidence>
<dbReference type="InterPro" id="IPR000960">
    <property type="entry name" value="Flavin_mOase"/>
</dbReference>
<dbReference type="OrthoDB" id="66881at2759"/>
<feature type="region of interest" description="Disordered" evidence="7">
    <location>
        <begin position="345"/>
        <end position="379"/>
    </location>
</feature>
<keyword evidence="3 6" id="KW-0274">FAD</keyword>